<feature type="compositionally biased region" description="Low complexity" evidence="1">
    <location>
        <begin position="13"/>
        <end position="25"/>
    </location>
</feature>
<dbReference type="RefSeq" id="WP_086105825.1">
    <property type="nucleotide sequence ID" value="NZ_NEKC01000001.1"/>
</dbReference>
<sequence length="254" mass="28235">MVDEAELTQDAVQPQQSQQPQQPQLSLHVRLADREDLSSRGAVQGALFELESDEEEVGYRGVIASKVAGITYRQLDYWARKHIVEPSVTPSSGSGSRRLYSFKDIVILSVAKKLLDAGVNLNNVTTALAYLEQRRIGQLENVTIMCDGVRIYECTNETEMLDLMRDGRAVFGVSVGVMWHEISAALKAETSVSKADNTRAHATEAIHRAEMVDETNGLDLGSEFSVRDVADLTEQRMREKLEKQKRTRVQGAAL</sequence>
<protein>
    <submittedName>
        <fullName evidence="3">Transcriptional regulator</fullName>
    </submittedName>
</protein>
<dbReference type="EMBL" id="NEKC01000001">
    <property type="protein sequence ID" value="OTA30186.1"/>
    <property type="molecule type" value="Genomic_DNA"/>
</dbReference>
<proteinExistence type="predicted"/>
<feature type="region of interest" description="Disordered" evidence="1">
    <location>
        <begin position="1"/>
        <end position="25"/>
    </location>
</feature>
<organism evidence="3 4">
    <name type="scientific">Alloscardovia macacae</name>
    <dbReference type="NCBI Taxonomy" id="1160091"/>
    <lineage>
        <taxon>Bacteria</taxon>
        <taxon>Bacillati</taxon>
        <taxon>Actinomycetota</taxon>
        <taxon>Actinomycetes</taxon>
        <taxon>Bifidobacteriales</taxon>
        <taxon>Bifidobacteriaceae</taxon>
        <taxon>Alloscardovia</taxon>
    </lineage>
</organism>
<dbReference type="STRING" id="1160091.B9T39_00315"/>
<evidence type="ECO:0000256" key="1">
    <source>
        <dbReference type="SAM" id="MobiDB-lite"/>
    </source>
</evidence>
<feature type="domain" description="HTH merR-type" evidence="2">
    <location>
        <begin position="95"/>
        <end position="130"/>
    </location>
</feature>
<dbReference type="PROSITE" id="PS50937">
    <property type="entry name" value="HTH_MERR_2"/>
    <property type="match status" value="1"/>
</dbReference>
<evidence type="ECO:0000313" key="3">
    <source>
        <dbReference type="EMBL" id="OTA30186.1"/>
    </source>
</evidence>
<dbReference type="Pfam" id="PF13411">
    <property type="entry name" value="MerR_1"/>
    <property type="match status" value="1"/>
</dbReference>
<evidence type="ECO:0000313" key="4">
    <source>
        <dbReference type="Proteomes" id="UP000243540"/>
    </source>
</evidence>
<dbReference type="GO" id="GO:0003677">
    <property type="term" value="F:DNA binding"/>
    <property type="evidence" value="ECO:0007669"/>
    <property type="project" value="InterPro"/>
</dbReference>
<dbReference type="InterPro" id="IPR000551">
    <property type="entry name" value="MerR-type_HTH_dom"/>
</dbReference>
<dbReference type="SMART" id="SM00422">
    <property type="entry name" value="HTH_MERR"/>
    <property type="match status" value="1"/>
</dbReference>
<dbReference type="Gene3D" id="1.10.1660.10">
    <property type="match status" value="1"/>
</dbReference>
<name>A0A1Y2T2A3_9BIFI</name>
<accession>A0A1Y2T2A3</accession>
<dbReference type="GO" id="GO:0006355">
    <property type="term" value="P:regulation of DNA-templated transcription"/>
    <property type="evidence" value="ECO:0007669"/>
    <property type="project" value="InterPro"/>
</dbReference>
<comment type="caution">
    <text evidence="3">The sequence shown here is derived from an EMBL/GenBank/DDBJ whole genome shotgun (WGS) entry which is preliminary data.</text>
</comment>
<evidence type="ECO:0000259" key="2">
    <source>
        <dbReference type="PROSITE" id="PS50937"/>
    </source>
</evidence>
<reference evidence="3 4" key="1">
    <citation type="submission" date="2017-04" db="EMBL/GenBank/DDBJ databases">
        <title>Draft genome sequences of Alloscardovia macacae UMA81211 and UMA81212 isolated from the feces of a rhesus macaque (Macaca mulatta).</title>
        <authorList>
            <person name="Albert K."/>
            <person name="Sela D.A."/>
        </authorList>
    </citation>
    <scope>NUCLEOTIDE SEQUENCE [LARGE SCALE GENOMIC DNA]</scope>
    <source>
        <strain evidence="3 4">UMA81212</strain>
    </source>
</reference>
<dbReference type="InterPro" id="IPR009061">
    <property type="entry name" value="DNA-bd_dom_put_sf"/>
</dbReference>
<dbReference type="AlphaFoldDB" id="A0A1Y2T2A3"/>
<dbReference type="SUPFAM" id="SSF46955">
    <property type="entry name" value="Putative DNA-binding domain"/>
    <property type="match status" value="1"/>
</dbReference>
<gene>
    <name evidence="3" type="ORF">B9T39_00315</name>
</gene>
<dbReference type="Proteomes" id="UP000243540">
    <property type="component" value="Unassembled WGS sequence"/>
</dbReference>